<dbReference type="EMBL" id="KK583961">
    <property type="protein sequence ID" value="KDO16722.1"/>
    <property type="molecule type" value="Genomic_DNA"/>
</dbReference>
<keyword evidence="1" id="KW-0732">Signal</keyword>
<reference evidence="2 3" key="1">
    <citation type="journal article" date="2013" name="PLoS Genet.">
        <title>Distinctive expansion of potential virulence genes in the genome of the oomycete fish pathogen Saprolegnia parasitica.</title>
        <authorList>
            <person name="Jiang R.H."/>
            <person name="de Bruijn I."/>
            <person name="Haas B.J."/>
            <person name="Belmonte R."/>
            <person name="Lobach L."/>
            <person name="Christie J."/>
            <person name="van den Ackerveken G."/>
            <person name="Bottin A."/>
            <person name="Bulone V."/>
            <person name="Diaz-Moreno S.M."/>
            <person name="Dumas B."/>
            <person name="Fan L."/>
            <person name="Gaulin E."/>
            <person name="Govers F."/>
            <person name="Grenville-Briggs L.J."/>
            <person name="Horner N.R."/>
            <person name="Levin J.Z."/>
            <person name="Mammella M."/>
            <person name="Meijer H.J."/>
            <person name="Morris P."/>
            <person name="Nusbaum C."/>
            <person name="Oome S."/>
            <person name="Phillips A.J."/>
            <person name="van Rooyen D."/>
            <person name="Rzeszutek E."/>
            <person name="Saraiva M."/>
            <person name="Secombes C.J."/>
            <person name="Seidl M.F."/>
            <person name="Snel B."/>
            <person name="Stassen J.H."/>
            <person name="Sykes S."/>
            <person name="Tripathy S."/>
            <person name="van den Berg H."/>
            <person name="Vega-Arreguin J.C."/>
            <person name="Wawra S."/>
            <person name="Young S.K."/>
            <person name="Zeng Q."/>
            <person name="Dieguez-Uribeondo J."/>
            <person name="Russ C."/>
            <person name="Tyler B.M."/>
            <person name="van West P."/>
        </authorList>
    </citation>
    <scope>NUCLEOTIDE SEQUENCE [LARGE SCALE GENOMIC DNA]</scope>
    <source>
        <strain evidence="2 3">CBS 223.65</strain>
    </source>
</reference>
<proteinExistence type="predicted"/>
<feature type="non-terminal residue" evidence="2">
    <location>
        <position position="139"/>
    </location>
</feature>
<sequence>MAPLLQVLLSLLSAAVSAQTALRFSTPVPIALTLHGSGPVTQVLSSDRATSLSVHIASMHLPPGATLTIGTEDGRDKVVYSGDLRDVYSAVFTQPRILLNYTSPTYSMNSSAPIVTIDTYFAGGAGGGTEAICTSTGDA</sequence>
<dbReference type="KEGG" id="spar:SPRG_17782"/>
<evidence type="ECO:0000313" key="3">
    <source>
        <dbReference type="Proteomes" id="UP000030745"/>
    </source>
</evidence>
<feature type="signal peptide" evidence="1">
    <location>
        <begin position="1"/>
        <end position="18"/>
    </location>
</feature>
<accession>A0A067BPY5</accession>
<dbReference type="GeneID" id="24139312"/>
<organism evidence="2 3">
    <name type="scientific">Saprolegnia parasitica (strain CBS 223.65)</name>
    <dbReference type="NCBI Taxonomy" id="695850"/>
    <lineage>
        <taxon>Eukaryota</taxon>
        <taxon>Sar</taxon>
        <taxon>Stramenopiles</taxon>
        <taxon>Oomycota</taxon>
        <taxon>Saprolegniomycetes</taxon>
        <taxon>Saprolegniales</taxon>
        <taxon>Saprolegniaceae</taxon>
        <taxon>Saprolegnia</taxon>
    </lineage>
</organism>
<protein>
    <submittedName>
        <fullName evidence="2">Uncharacterized protein</fullName>
    </submittedName>
</protein>
<dbReference type="OrthoDB" id="10373510at2759"/>
<evidence type="ECO:0000256" key="1">
    <source>
        <dbReference type="SAM" id="SignalP"/>
    </source>
</evidence>
<dbReference type="VEuPathDB" id="FungiDB:SPRG_17782"/>
<gene>
    <name evidence="2" type="ORF">SPRG_17782</name>
</gene>
<dbReference type="AlphaFoldDB" id="A0A067BPY5"/>
<dbReference type="Proteomes" id="UP000030745">
    <property type="component" value="Unassembled WGS sequence"/>
</dbReference>
<keyword evidence="3" id="KW-1185">Reference proteome</keyword>
<dbReference type="OMA" id="GGTEAIC"/>
<evidence type="ECO:0000313" key="2">
    <source>
        <dbReference type="EMBL" id="KDO16722.1"/>
    </source>
</evidence>
<name>A0A067BPY5_SAPPC</name>
<dbReference type="RefSeq" id="XP_012212569.1">
    <property type="nucleotide sequence ID" value="XM_012357179.1"/>
</dbReference>
<feature type="chain" id="PRO_5001636978" evidence="1">
    <location>
        <begin position="19"/>
        <end position="139"/>
    </location>
</feature>